<dbReference type="EMBL" id="MAQA01000003">
    <property type="protein sequence ID" value="OCI32920.1"/>
    <property type="molecule type" value="Genomic_DNA"/>
</dbReference>
<organism evidence="1 2">
    <name type="scientific">Oerskovia enterophila</name>
    <dbReference type="NCBI Taxonomy" id="43678"/>
    <lineage>
        <taxon>Bacteria</taxon>
        <taxon>Bacillati</taxon>
        <taxon>Actinomycetota</taxon>
        <taxon>Actinomycetes</taxon>
        <taxon>Micrococcales</taxon>
        <taxon>Cellulomonadaceae</taxon>
        <taxon>Oerskovia</taxon>
    </lineage>
</organism>
<reference evidence="1 2" key="1">
    <citation type="submission" date="2016-06" db="EMBL/GenBank/DDBJ databases">
        <title>Genome sequence of Oerskovia enterophila DSM 43852.</title>
        <authorList>
            <person name="Poehlein A."/>
            <person name="Jag V."/>
            <person name="Bengelsdorf F.R."/>
            <person name="Daniel R."/>
            <person name="Duerre P."/>
        </authorList>
    </citation>
    <scope>NUCLEOTIDE SEQUENCE [LARGE SCALE GENOMIC DNA]</scope>
    <source>
        <strain evidence="1 2">DSM 43852</strain>
    </source>
</reference>
<sequence>MLVQRGGLMNTPTPTPPISDRGLSYLRPVVRVLWGSLVAWLLTVAVLPTEDTDLPTSDLATPAVNALVVGAWYIAWRWAEPHILDSLTRLVLGSAQTPIYVRHAKIGTLEYAPRRPAPRPARSSVATT</sequence>
<evidence type="ECO:0000313" key="2">
    <source>
        <dbReference type="Proteomes" id="UP000093412"/>
    </source>
</evidence>
<keyword evidence="2" id="KW-1185">Reference proteome</keyword>
<accession>A0ABX2Y8H8</accession>
<gene>
    <name evidence="1" type="ORF">OERS_05120</name>
</gene>
<protein>
    <submittedName>
        <fullName evidence="1">Uncharacterized protein</fullName>
    </submittedName>
</protein>
<evidence type="ECO:0000313" key="1">
    <source>
        <dbReference type="EMBL" id="OCI32920.1"/>
    </source>
</evidence>
<proteinExistence type="predicted"/>
<comment type="caution">
    <text evidence="1">The sequence shown here is derived from an EMBL/GenBank/DDBJ whole genome shotgun (WGS) entry which is preliminary data.</text>
</comment>
<dbReference type="Proteomes" id="UP000093412">
    <property type="component" value="Unassembled WGS sequence"/>
</dbReference>
<name>A0ABX2Y8H8_9CELL</name>